<dbReference type="RefSeq" id="WP_311821657.1">
    <property type="nucleotide sequence ID" value="NZ_JARPYF010000002.1"/>
</dbReference>
<keyword evidence="4" id="KW-1185">Reference proteome</keyword>
<dbReference type="SUPFAM" id="SSF54909">
    <property type="entry name" value="Dimeric alpha+beta barrel"/>
    <property type="match status" value="1"/>
</dbReference>
<sequence>MKEGSMLFVRIDYKVGADEVTEQVAIESAEYLKKLSAKRYLTAGVFGDMTTEEIDGAMVIFEAENLAEAKAISDADPVFQGGLYRYDLRQWHVMVTSTEL</sequence>
<evidence type="ECO:0000313" key="3">
    <source>
        <dbReference type="EMBL" id="MDT2599808.1"/>
    </source>
</evidence>
<proteinExistence type="inferred from homology"/>
<dbReference type="InterPro" id="IPR005545">
    <property type="entry name" value="YCII"/>
</dbReference>
<gene>
    <name evidence="3" type="ORF">P7D85_08485</name>
</gene>
<evidence type="ECO:0000256" key="1">
    <source>
        <dbReference type="ARBA" id="ARBA00007689"/>
    </source>
</evidence>
<name>A0ABU3EZX2_9ENTE</name>
<reference evidence="3 4" key="1">
    <citation type="submission" date="2023-03" db="EMBL/GenBank/DDBJ databases">
        <authorList>
            <person name="Shen W."/>
            <person name="Cai J."/>
        </authorList>
    </citation>
    <scope>NUCLEOTIDE SEQUENCE [LARGE SCALE GENOMIC DNA]</scope>
    <source>
        <strain evidence="3 4">D6-4</strain>
    </source>
</reference>
<dbReference type="Proteomes" id="UP001252875">
    <property type="component" value="Unassembled WGS sequence"/>
</dbReference>
<feature type="domain" description="YCII-related" evidence="2">
    <location>
        <begin position="6"/>
        <end position="91"/>
    </location>
</feature>
<evidence type="ECO:0000313" key="4">
    <source>
        <dbReference type="Proteomes" id="UP001252875"/>
    </source>
</evidence>
<dbReference type="InterPro" id="IPR011008">
    <property type="entry name" value="Dimeric_a/b-barrel"/>
</dbReference>
<dbReference type="Pfam" id="PF03795">
    <property type="entry name" value="YCII"/>
    <property type="match status" value="1"/>
</dbReference>
<dbReference type="Gene3D" id="3.30.70.1060">
    <property type="entry name" value="Dimeric alpha+beta barrel"/>
    <property type="match status" value="1"/>
</dbReference>
<evidence type="ECO:0000259" key="2">
    <source>
        <dbReference type="Pfam" id="PF03795"/>
    </source>
</evidence>
<dbReference type="EMBL" id="JARPYI010000003">
    <property type="protein sequence ID" value="MDT2599808.1"/>
    <property type="molecule type" value="Genomic_DNA"/>
</dbReference>
<comment type="caution">
    <text evidence="3">The sequence shown here is derived from an EMBL/GenBank/DDBJ whole genome shotgun (WGS) entry which is preliminary data.</text>
</comment>
<accession>A0ABU3EZX2</accession>
<comment type="similarity">
    <text evidence="1">Belongs to the YciI family.</text>
</comment>
<organism evidence="3 4">
    <name type="scientific">Enterococcus hulanensis</name>
    <dbReference type="NCBI Taxonomy" id="2559929"/>
    <lineage>
        <taxon>Bacteria</taxon>
        <taxon>Bacillati</taxon>
        <taxon>Bacillota</taxon>
        <taxon>Bacilli</taxon>
        <taxon>Lactobacillales</taxon>
        <taxon>Enterococcaceae</taxon>
        <taxon>Enterococcus</taxon>
    </lineage>
</organism>
<protein>
    <submittedName>
        <fullName evidence="3">YciI family protein</fullName>
    </submittedName>
</protein>